<keyword evidence="2" id="KW-1185">Reference proteome</keyword>
<name>A0A3G3BYM9_9CAUD</name>
<evidence type="ECO:0000313" key="1">
    <source>
        <dbReference type="EMBL" id="AYP69327.1"/>
    </source>
</evidence>
<sequence length="112" mass="12951">MSQVEQIRITIEQKKEMIALGDAVSRIVKNRDWKKLVDTEFFENEPKRLVSLLAHPAMQDEASQAEIRNQMLAIAYFRQFLARVEMFAEQARGSLPADQATEVELLEEDVQE</sequence>
<accession>A0A3G3BYM9</accession>
<protein>
    <submittedName>
        <fullName evidence="1">Uncharacterized protein</fullName>
    </submittedName>
</protein>
<dbReference type="EMBL" id="MH899585">
    <property type="protein sequence ID" value="AYP69327.1"/>
    <property type="molecule type" value="Genomic_DNA"/>
</dbReference>
<dbReference type="Proteomes" id="UP000278488">
    <property type="component" value="Segment"/>
</dbReference>
<organism evidence="1 2">
    <name type="scientific">Klebsiella phage Pylas</name>
    <dbReference type="NCBI Taxonomy" id="2419682"/>
    <lineage>
        <taxon>Viruses</taxon>
        <taxon>Duplodnaviria</taxon>
        <taxon>Heunggongvirae</taxon>
        <taxon>Uroviricota</taxon>
        <taxon>Caudoviricetes</taxon>
        <taxon>Schitoviridae</taxon>
        <taxon>Humphriesvirinae</taxon>
        <taxon>Pylasvirus</taxon>
        <taxon>Pylasvirus pylas</taxon>
    </lineage>
</organism>
<proteinExistence type="predicted"/>
<reference evidence="2" key="1">
    <citation type="submission" date="2018-09" db="EMBL/GenBank/DDBJ databases">
        <title>Complete genome of Klebsiella pneumoniae phage Pylas.</title>
        <authorList>
            <person name="Powell J.E."/>
            <person name="Lessor L."/>
            <person name="O'Leary C.J."/>
            <person name="Liu M."/>
        </authorList>
    </citation>
    <scope>NUCLEOTIDE SEQUENCE [LARGE SCALE GENOMIC DNA]</scope>
</reference>
<evidence type="ECO:0000313" key="2">
    <source>
        <dbReference type="Proteomes" id="UP000278488"/>
    </source>
</evidence>
<gene>
    <name evidence="1" type="ORF">Pylas_073</name>
</gene>